<proteinExistence type="inferred from homology"/>
<name>A0A1N7NW06_9PROT</name>
<dbReference type="Pfam" id="PF02653">
    <property type="entry name" value="BPD_transp_2"/>
    <property type="match status" value="1"/>
</dbReference>
<keyword evidence="5" id="KW-0029">Amino-acid transport</keyword>
<evidence type="ECO:0000313" key="10">
    <source>
        <dbReference type="EMBL" id="SIT02490.1"/>
    </source>
</evidence>
<dbReference type="InterPro" id="IPR001851">
    <property type="entry name" value="ABC_transp_permease"/>
</dbReference>
<protein>
    <submittedName>
        <fullName evidence="10">Amino acid/amide ABC transporter membrane protein 1, HAAT family</fullName>
    </submittedName>
</protein>
<dbReference type="GO" id="GO:0005886">
    <property type="term" value="C:plasma membrane"/>
    <property type="evidence" value="ECO:0007669"/>
    <property type="project" value="UniProtKB-SubCell"/>
</dbReference>
<evidence type="ECO:0000256" key="1">
    <source>
        <dbReference type="ARBA" id="ARBA00004651"/>
    </source>
</evidence>
<organism evidence="10 11">
    <name type="scientific">Insolitispirillum peregrinum</name>
    <dbReference type="NCBI Taxonomy" id="80876"/>
    <lineage>
        <taxon>Bacteria</taxon>
        <taxon>Pseudomonadati</taxon>
        <taxon>Pseudomonadota</taxon>
        <taxon>Alphaproteobacteria</taxon>
        <taxon>Rhodospirillales</taxon>
        <taxon>Novispirillaceae</taxon>
        <taxon>Insolitispirillum</taxon>
    </lineage>
</organism>
<sequence>MDIFSISPQVLLGQLLLGLINGSLYAVLSLGLAIIFGLLNIVNFTHGAQYMLGAVLAWAGLNYLGMNYWLALIFAPLMVGAIGIIIERTMLRRLANVDHLYGLLLTFGLALIIEGLLVRMLGVTGQPYAGPPELKGGMNLGFMFLPYYRAWVVVASLAACLGAWLLIERTKIGAYLRASTENPNLLKAFGINVPLLVTLAYGFGAALAGFAGVLAAPLFQVSPLMGSNLIIVVFAVVVIGGMGSILGSIVTGLSMGLIEGLTKVVYPEASSTVVFVVMAIVLLVRPAGLFGKAA</sequence>
<feature type="transmembrane region" description="Helical" evidence="9">
    <location>
        <begin position="265"/>
        <end position="284"/>
    </location>
</feature>
<keyword evidence="2" id="KW-0813">Transport</keyword>
<feature type="transmembrane region" description="Helical" evidence="9">
    <location>
        <begin position="67"/>
        <end position="86"/>
    </location>
</feature>
<reference evidence="10 11" key="1">
    <citation type="submission" date="2017-01" db="EMBL/GenBank/DDBJ databases">
        <authorList>
            <person name="Mah S.A."/>
            <person name="Swanson W.J."/>
            <person name="Moy G.W."/>
            <person name="Vacquier V.D."/>
        </authorList>
    </citation>
    <scope>NUCLEOTIDE SEQUENCE [LARGE SCALE GENOMIC DNA]</scope>
    <source>
        <strain evidence="10 11">DSM 11589</strain>
    </source>
</reference>
<evidence type="ECO:0000256" key="2">
    <source>
        <dbReference type="ARBA" id="ARBA00022448"/>
    </source>
</evidence>
<comment type="similarity">
    <text evidence="8">Belongs to the binding-protein-dependent transport system permease family. LivHM subfamily.</text>
</comment>
<keyword evidence="6 9" id="KW-1133">Transmembrane helix</keyword>
<evidence type="ECO:0000256" key="7">
    <source>
        <dbReference type="ARBA" id="ARBA00023136"/>
    </source>
</evidence>
<evidence type="ECO:0000256" key="9">
    <source>
        <dbReference type="SAM" id="Phobius"/>
    </source>
</evidence>
<keyword evidence="7 9" id="KW-0472">Membrane</keyword>
<feature type="transmembrane region" description="Helical" evidence="9">
    <location>
        <begin position="148"/>
        <end position="167"/>
    </location>
</feature>
<dbReference type="Proteomes" id="UP000185678">
    <property type="component" value="Unassembled WGS sequence"/>
</dbReference>
<feature type="transmembrane region" description="Helical" evidence="9">
    <location>
        <begin position="41"/>
        <end position="61"/>
    </location>
</feature>
<evidence type="ECO:0000256" key="5">
    <source>
        <dbReference type="ARBA" id="ARBA00022970"/>
    </source>
</evidence>
<dbReference type="STRING" id="80876.SAMN05421779_105400"/>
<keyword evidence="3" id="KW-1003">Cell membrane</keyword>
<evidence type="ECO:0000313" key="11">
    <source>
        <dbReference type="Proteomes" id="UP000185678"/>
    </source>
</evidence>
<dbReference type="AlphaFoldDB" id="A0A1N7NW06"/>
<feature type="transmembrane region" description="Helical" evidence="9">
    <location>
        <begin position="98"/>
        <end position="118"/>
    </location>
</feature>
<accession>A0A1N7NW06</accession>
<evidence type="ECO:0000256" key="8">
    <source>
        <dbReference type="ARBA" id="ARBA00037998"/>
    </source>
</evidence>
<dbReference type="GO" id="GO:0006865">
    <property type="term" value="P:amino acid transport"/>
    <property type="evidence" value="ECO:0007669"/>
    <property type="project" value="UniProtKB-KW"/>
</dbReference>
<dbReference type="GO" id="GO:0022857">
    <property type="term" value="F:transmembrane transporter activity"/>
    <property type="evidence" value="ECO:0007669"/>
    <property type="project" value="InterPro"/>
</dbReference>
<dbReference type="PANTHER" id="PTHR11795:SF442">
    <property type="entry name" value="ABC TRANSPORTER ATP-BINDING PROTEIN"/>
    <property type="match status" value="1"/>
</dbReference>
<dbReference type="EMBL" id="FTOA01000005">
    <property type="protein sequence ID" value="SIT02490.1"/>
    <property type="molecule type" value="Genomic_DNA"/>
</dbReference>
<evidence type="ECO:0000256" key="6">
    <source>
        <dbReference type="ARBA" id="ARBA00022989"/>
    </source>
</evidence>
<comment type="subcellular location">
    <subcellularLocation>
        <location evidence="1">Cell membrane</location>
        <topology evidence="1">Multi-pass membrane protein</topology>
    </subcellularLocation>
</comment>
<feature type="transmembrane region" description="Helical" evidence="9">
    <location>
        <begin position="229"/>
        <end position="253"/>
    </location>
</feature>
<keyword evidence="11" id="KW-1185">Reference proteome</keyword>
<dbReference type="CDD" id="cd06582">
    <property type="entry name" value="TM_PBP1_LivH_like"/>
    <property type="match status" value="1"/>
</dbReference>
<evidence type="ECO:0000256" key="3">
    <source>
        <dbReference type="ARBA" id="ARBA00022475"/>
    </source>
</evidence>
<feature type="transmembrane region" description="Helical" evidence="9">
    <location>
        <begin position="188"/>
        <end position="217"/>
    </location>
</feature>
<dbReference type="PANTHER" id="PTHR11795">
    <property type="entry name" value="BRANCHED-CHAIN AMINO ACID TRANSPORT SYSTEM PERMEASE PROTEIN LIVH"/>
    <property type="match status" value="1"/>
</dbReference>
<feature type="transmembrane region" description="Helical" evidence="9">
    <location>
        <begin position="12"/>
        <end position="34"/>
    </location>
</feature>
<dbReference type="InterPro" id="IPR052157">
    <property type="entry name" value="BCAA_transport_permease"/>
</dbReference>
<keyword evidence="4 9" id="KW-0812">Transmembrane</keyword>
<gene>
    <name evidence="10" type="ORF">SAMN05421779_105400</name>
</gene>
<dbReference type="RefSeq" id="WP_076401287.1">
    <property type="nucleotide sequence ID" value="NZ_FTOA01000005.1"/>
</dbReference>
<evidence type="ECO:0000256" key="4">
    <source>
        <dbReference type="ARBA" id="ARBA00022692"/>
    </source>
</evidence>
<dbReference type="OrthoDB" id="9807115at2"/>